<dbReference type="Pfam" id="PF00474">
    <property type="entry name" value="SSF"/>
    <property type="match status" value="1"/>
</dbReference>
<evidence type="ECO:0000256" key="2">
    <source>
        <dbReference type="ARBA" id="ARBA00006434"/>
    </source>
</evidence>
<comment type="similarity">
    <text evidence="2 11">Belongs to the sodium:solute symporter (SSF) (TC 2.A.21) family.</text>
</comment>
<dbReference type="InterPro" id="IPR001734">
    <property type="entry name" value="Na/solute_symporter"/>
</dbReference>
<evidence type="ECO:0000256" key="3">
    <source>
        <dbReference type="ARBA" id="ARBA00022448"/>
    </source>
</evidence>
<feature type="transmembrane region" description="Helical" evidence="12">
    <location>
        <begin position="80"/>
        <end position="101"/>
    </location>
</feature>
<dbReference type="PANTHER" id="PTHR42985">
    <property type="entry name" value="SODIUM-COUPLED MONOCARBOXYLATE TRANSPORTER"/>
    <property type="match status" value="1"/>
</dbReference>
<evidence type="ECO:0000256" key="9">
    <source>
        <dbReference type="ARBA" id="ARBA00023136"/>
    </source>
</evidence>
<dbReference type="EMBL" id="ABJB010524305">
    <property type="status" value="NOT_ANNOTATED_CDS"/>
    <property type="molecule type" value="Genomic_DNA"/>
</dbReference>
<organism>
    <name type="scientific">Ixodes scapularis</name>
    <name type="common">Black-legged tick</name>
    <name type="synonym">Deer tick</name>
    <dbReference type="NCBI Taxonomy" id="6945"/>
    <lineage>
        <taxon>Eukaryota</taxon>
        <taxon>Metazoa</taxon>
        <taxon>Ecdysozoa</taxon>
        <taxon>Arthropoda</taxon>
        <taxon>Chelicerata</taxon>
        <taxon>Arachnida</taxon>
        <taxon>Acari</taxon>
        <taxon>Parasitiformes</taxon>
        <taxon>Ixodida</taxon>
        <taxon>Ixodoidea</taxon>
        <taxon>Ixodidae</taxon>
        <taxon>Ixodinae</taxon>
        <taxon>Ixodes</taxon>
    </lineage>
</organism>
<sequence length="114" mass="12730">MGPLLEYILFGVLTSANLALGLYFSFAKRSKKAGTDEMFLASRSLGSFPLAMSVLASMMSALGVVGFVAHYYYYGFYFNWAFLSQIVVLPMVMNVMVPLLYRQRVTSIFEPPSL</sequence>
<dbReference type="VEuPathDB" id="VectorBase:ISCP_011731"/>
<feature type="transmembrane region" description="Helical" evidence="12">
    <location>
        <begin position="6"/>
        <end position="27"/>
    </location>
</feature>
<protein>
    <submittedName>
        <fullName evidence="13 14">Sodium-dependent multivitamin transporter, putative</fullName>
    </submittedName>
</protein>
<dbReference type="AlphaFoldDB" id="B7QHH2"/>
<dbReference type="GO" id="GO:0005886">
    <property type="term" value="C:plasma membrane"/>
    <property type="evidence" value="ECO:0007669"/>
    <property type="project" value="UniProtKB-SubCell"/>
</dbReference>
<dbReference type="PANTHER" id="PTHR42985:SF40">
    <property type="entry name" value="LD47995P-RELATED"/>
    <property type="match status" value="1"/>
</dbReference>
<keyword evidence="10" id="KW-0739">Sodium transport</keyword>
<evidence type="ECO:0000256" key="5">
    <source>
        <dbReference type="ARBA" id="ARBA00022692"/>
    </source>
</evidence>
<evidence type="ECO:0000256" key="8">
    <source>
        <dbReference type="ARBA" id="ARBA00023065"/>
    </source>
</evidence>
<dbReference type="EMBL" id="DS939604">
    <property type="protein sequence ID" value="EEC18294.1"/>
    <property type="molecule type" value="Genomic_DNA"/>
</dbReference>
<evidence type="ECO:0000313" key="14">
    <source>
        <dbReference type="EnsemblMetazoa" id="ISCW022963-PA"/>
    </source>
</evidence>
<evidence type="ECO:0000313" key="13">
    <source>
        <dbReference type="EMBL" id="EEC18294.1"/>
    </source>
</evidence>
<comment type="subcellular location">
    <subcellularLocation>
        <location evidence="1">Cell membrane</location>
        <topology evidence="1">Multi-pass membrane protein</topology>
    </subcellularLocation>
</comment>
<dbReference type="VEuPathDB" id="VectorBase:ISCW022963"/>
<dbReference type="InterPro" id="IPR051163">
    <property type="entry name" value="Sodium:Solute_Symporter_SSF"/>
</dbReference>
<dbReference type="PaxDb" id="6945-B7QHH2"/>
<keyword evidence="6 12" id="KW-1133">Transmembrane helix</keyword>
<feature type="transmembrane region" description="Helical" evidence="12">
    <location>
        <begin position="48"/>
        <end position="74"/>
    </location>
</feature>
<evidence type="ECO:0000256" key="11">
    <source>
        <dbReference type="RuleBase" id="RU362091"/>
    </source>
</evidence>
<keyword evidence="7" id="KW-0915">Sodium</keyword>
<keyword evidence="4" id="KW-1003">Cell membrane</keyword>
<gene>
    <name evidence="13" type="ORF">IscW_ISCW022963</name>
</gene>
<keyword evidence="9 12" id="KW-0472">Membrane</keyword>
<evidence type="ECO:0000256" key="4">
    <source>
        <dbReference type="ARBA" id="ARBA00022475"/>
    </source>
</evidence>
<evidence type="ECO:0000256" key="7">
    <source>
        <dbReference type="ARBA" id="ARBA00023053"/>
    </source>
</evidence>
<reference evidence="14" key="2">
    <citation type="submission" date="2020-05" db="UniProtKB">
        <authorList>
            <consortium name="EnsemblMetazoa"/>
        </authorList>
    </citation>
    <scope>IDENTIFICATION</scope>
    <source>
        <strain evidence="14">wikel</strain>
    </source>
</reference>
<dbReference type="InParanoid" id="B7QHH2"/>
<keyword evidence="15" id="KW-1185">Reference proteome</keyword>
<dbReference type="VEuPathDB" id="VectorBase:ISCI022963"/>
<dbReference type="InterPro" id="IPR038377">
    <property type="entry name" value="Na/Glc_symporter_sf"/>
</dbReference>
<dbReference type="PROSITE" id="PS50283">
    <property type="entry name" value="NA_SOLUT_SYMP_3"/>
    <property type="match status" value="1"/>
</dbReference>
<dbReference type="GO" id="GO:0022857">
    <property type="term" value="F:transmembrane transporter activity"/>
    <property type="evidence" value="ECO:0007669"/>
    <property type="project" value="InterPro"/>
</dbReference>
<dbReference type="Proteomes" id="UP000001555">
    <property type="component" value="Unassembled WGS sequence"/>
</dbReference>
<evidence type="ECO:0000256" key="12">
    <source>
        <dbReference type="SAM" id="Phobius"/>
    </source>
</evidence>
<evidence type="ECO:0000256" key="1">
    <source>
        <dbReference type="ARBA" id="ARBA00004651"/>
    </source>
</evidence>
<accession>B7QHH2</accession>
<evidence type="ECO:0000256" key="6">
    <source>
        <dbReference type="ARBA" id="ARBA00022989"/>
    </source>
</evidence>
<dbReference type="HOGENOM" id="CLU_018808_7_1_1"/>
<proteinExistence type="inferred from homology"/>
<keyword evidence="5 12" id="KW-0812">Transmembrane</keyword>
<evidence type="ECO:0000313" key="15">
    <source>
        <dbReference type="Proteomes" id="UP000001555"/>
    </source>
</evidence>
<dbReference type="Gene3D" id="1.20.1730.10">
    <property type="entry name" value="Sodium/glucose cotransporter"/>
    <property type="match status" value="1"/>
</dbReference>
<dbReference type="GO" id="GO:0006814">
    <property type="term" value="P:sodium ion transport"/>
    <property type="evidence" value="ECO:0007669"/>
    <property type="project" value="UniProtKB-KW"/>
</dbReference>
<keyword evidence="8" id="KW-0406">Ion transport</keyword>
<keyword evidence="3" id="KW-0813">Transport</keyword>
<name>B7QHH2_IXOSC</name>
<reference evidence="13 15" key="1">
    <citation type="submission" date="2008-03" db="EMBL/GenBank/DDBJ databases">
        <title>Annotation of Ixodes scapularis.</title>
        <authorList>
            <consortium name="Ixodes scapularis Genome Project Consortium"/>
            <person name="Caler E."/>
            <person name="Hannick L.I."/>
            <person name="Bidwell S."/>
            <person name="Joardar V."/>
            <person name="Thiagarajan M."/>
            <person name="Amedeo P."/>
            <person name="Galinsky K.J."/>
            <person name="Schobel S."/>
            <person name="Inman J."/>
            <person name="Hostetler J."/>
            <person name="Miller J."/>
            <person name="Hammond M."/>
            <person name="Megy K."/>
            <person name="Lawson D."/>
            <person name="Kodira C."/>
            <person name="Sutton G."/>
            <person name="Meyer J."/>
            <person name="Hill C.A."/>
            <person name="Birren B."/>
            <person name="Nene V."/>
            <person name="Collins F."/>
            <person name="Alarcon-Chaidez F."/>
            <person name="Wikel S."/>
            <person name="Strausberg R."/>
        </authorList>
    </citation>
    <scope>NUCLEOTIDE SEQUENCE [LARGE SCALE GENOMIC DNA]</scope>
    <source>
        <strain evidence="15">Wikel</strain>
        <strain evidence="13">Wikel colony</strain>
    </source>
</reference>
<dbReference type="EnsemblMetazoa" id="ISCW022963-RA">
    <property type="protein sequence ID" value="ISCW022963-PA"/>
    <property type="gene ID" value="ISCW022963"/>
</dbReference>
<evidence type="ECO:0000256" key="10">
    <source>
        <dbReference type="ARBA" id="ARBA00023201"/>
    </source>
</evidence>